<proteinExistence type="inferred from homology"/>
<feature type="domain" description="4Fe-4S ferredoxin-type" evidence="20">
    <location>
        <begin position="120"/>
        <end position="148"/>
    </location>
</feature>
<evidence type="ECO:0000256" key="18">
    <source>
        <dbReference type="RuleBase" id="RU361237"/>
    </source>
</evidence>
<dbReference type="GO" id="GO:0008177">
    <property type="term" value="F:succinate dehydrogenase (quinone) activity"/>
    <property type="evidence" value="ECO:0007669"/>
    <property type="project" value="UniProtKB-EC"/>
</dbReference>
<dbReference type="AlphaFoldDB" id="A0A0S4XL84"/>
<keyword evidence="13 18" id="KW-0408">Iron</keyword>
<dbReference type="InterPro" id="IPR017900">
    <property type="entry name" value="4Fe4S_Fe_S_CS"/>
</dbReference>
<evidence type="ECO:0000256" key="9">
    <source>
        <dbReference type="ARBA" id="ARBA00022714"/>
    </source>
</evidence>
<dbReference type="InterPro" id="IPR001041">
    <property type="entry name" value="2Fe-2S_ferredoxin-type"/>
</dbReference>
<evidence type="ECO:0000256" key="5">
    <source>
        <dbReference type="ARBA" id="ARBA00022475"/>
    </source>
</evidence>
<feature type="domain" description="2Fe-2S ferredoxin-type" evidence="19">
    <location>
        <begin position="1"/>
        <end position="86"/>
    </location>
</feature>
<keyword evidence="10 18" id="KW-0479">Metal-binding</keyword>
<evidence type="ECO:0000259" key="20">
    <source>
        <dbReference type="PROSITE" id="PS51379"/>
    </source>
</evidence>
<keyword evidence="12 21" id="KW-0560">Oxidoreductase</keyword>
<evidence type="ECO:0000256" key="17">
    <source>
        <dbReference type="ARBA" id="ARBA00049220"/>
    </source>
</evidence>
<dbReference type="GO" id="GO:0051538">
    <property type="term" value="F:3 iron, 4 sulfur cluster binding"/>
    <property type="evidence" value="ECO:0007669"/>
    <property type="project" value="UniProtKB-KW"/>
</dbReference>
<dbReference type="InterPro" id="IPR004489">
    <property type="entry name" value="Succ_DH/fum_Rdtase_Fe-S"/>
</dbReference>
<evidence type="ECO:0000256" key="4">
    <source>
        <dbReference type="ARBA" id="ARBA00022448"/>
    </source>
</evidence>
<dbReference type="Pfam" id="PF13183">
    <property type="entry name" value="Fer4_8"/>
    <property type="match status" value="1"/>
</dbReference>
<evidence type="ECO:0000256" key="2">
    <source>
        <dbReference type="ARBA" id="ARBA00009433"/>
    </source>
</evidence>
<keyword evidence="8" id="KW-0816">Tricarboxylic acid cycle</keyword>
<dbReference type="GO" id="GO:0051539">
    <property type="term" value="F:4 iron, 4 sulfur cluster binding"/>
    <property type="evidence" value="ECO:0007669"/>
    <property type="project" value="UniProtKB-KW"/>
</dbReference>
<keyword evidence="5" id="KW-1003">Cell membrane</keyword>
<evidence type="ECO:0000256" key="10">
    <source>
        <dbReference type="ARBA" id="ARBA00022723"/>
    </source>
</evidence>
<comment type="cofactor">
    <cofactor evidence="18">
        <name>[3Fe-4S] cluster</name>
        <dbReference type="ChEBI" id="CHEBI:21137"/>
    </cofactor>
    <text evidence="18">Binds 1 [3Fe-4S] cluster.</text>
</comment>
<reference evidence="21" key="1">
    <citation type="submission" date="2015-11" db="EMBL/GenBank/DDBJ databases">
        <authorList>
            <person name="Zhang Y."/>
            <person name="Guo Z."/>
        </authorList>
    </citation>
    <scope>NUCLEOTIDE SEQUENCE</scope>
    <source>
        <strain evidence="21">BN30871</strain>
    </source>
</reference>
<evidence type="ECO:0000256" key="6">
    <source>
        <dbReference type="ARBA" id="ARBA00022485"/>
    </source>
</evidence>
<dbReference type="GO" id="GO:0009055">
    <property type="term" value="F:electron transfer activity"/>
    <property type="evidence" value="ECO:0007669"/>
    <property type="project" value="InterPro"/>
</dbReference>
<comment type="catalytic activity">
    <reaction evidence="16 18">
        <text>a menaquinone + succinate = a menaquinol + fumarate</text>
        <dbReference type="Rhea" id="RHEA:27834"/>
        <dbReference type="Rhea" id="RHEA-COMP:9537"/>
        <dbReference type="Rhea" id="RHEA-COMP:9539"/>
        <dbReference type="ChEBI" id="CHEBI:16374"/>
        <dbReference type="ChEBI" id="CHEBI:18151"/>
        <dbReference type="ChEBI" id="CHEBI:29806"/>
        <dbReference type="ChEBI" id="CHEBI:30031"/>
        <dbReference type="EC" id="1.3.5.1"/>
    </reaction>
</comment>
<dbReference type="InterPro" id="IPR009051">
    <property type="entry name" value="Helical_ferredxn"/>
</dbReference>
<evidence type="ECO:0000256" key="16">
    <source>
        <dbReference type="ARBA" id="ARBA00034412"/>
    </source>
</evidence>
<evidence type="ECO:0000313" key="21">
    <source>
        <dbReference type="EMBL" id="CUV65031.1"/>
    </source>
</evidence>
<evidence type="ECO:0000256" key="8">
    <source>
        <dbReference type="ARBA" id="ARBA00022532"/>
    </source>
</evidence>
<gene>
    <name evidence="21" type="ORF">BN3087_150048</name>
</gene>
<dbReference type="NCBIfam" id="TIGR00384">
    <property type="entry name" value="dhsB"/>
    <property type="match status" value="1"/>
</dbReference>
<keyword evidence="11" id="KW-0249">Electron transport</keyword>
<evidence type="ECO:0000256" key="14">
    <source>
        <dbReference type="ARBA" id="ARBA00023014"/>
    </source>
</evidence>
<keyword evidence="14 18" id="KW-0411">Iron-sulfur</keyword>
<name>A0A0S4XL84_9BACT</name>
<dbReference type="GO" id="GO:0005886">
    <property type="term" value="C:plasma membrane"/>
    <property type="evidence" value="ECO:0007669"/>
    <property type="project" value="UniProtKB-SubCell"/>
</dbReference>
<dbReference type="PANTHER" id="PTHR43551:SF2">
    <property type="entry name" value="FUMARATE REDUCTASE IRON-SULFUR SUBUNIT"/>
    <property type="match status" value="1"/>
</dbReference>
<evidence type="ECO:0000256" key="1">
    <source>
        <dbReference type="ARBA" id="ARBA00004515"/>
    </source>
</evidence>
<dbReference type="InterPro" id="IPR012675">
    <property type="entry name" value="Beta-grasp_dom_sf"/>
</dbReference>
<dbReference type="SUPFAM" id="SSF54292">
    <property type="entry name" value="2Fe-2S ferredoxin-like"/>
    <property type="match status" value="1"/>
</dbReference>
<comment type="subcellular location">
    <subcellularLocation>
        <location evidence="1">Cell inner membrane</location>
        <topology evidence="1">Peripheral membrane protein</topology>
        <orientation evidence="1">Cytoplasmic side</orientation>
    </subcellularLocation>
</comment>
<dbReference type="GO" id="GO:0051537">
    <property type="term" value="F:2 iron, 2 sulfur cluster binding"/>
    <property type="evidence" value="ECO:0007669"/>
    <property type="project" value="UniProtKB-KW"/>
</dbReference>
<comment type="similarity">
    <text evidence="2 18">Belongs to the succinate dehydrogenase/fumarate reductase iron-sulfur protein family.</text>
</comment>
<evidence type="ECO:0000256" key="15">
    <source>
        <dbReference type="ARBA" id="ARBA00023136"/>
    </source>
</evidence>
<evidence type="ECO:0000256" key="11">
    <source>
        <dbReference type="ARBA" id="ARBA00022982"/>
    </source>
</evidence>
<dbReference type="GO" id="GO:0046872">
    <property type="term" value="F:metal ion binding"/>
    <property type="evidence" value="ECO:0007669"/>
    <property type="project" value="UniProtKB-KW"/>
</dbReference>
<dbReference type="PROSITE" id="PS00197">
    <property type="entry name" value="2FE2S_FER_1"/>
    <property type="match status" value="1"/>
</dbReference>
<dbReference type="InterPro" id="IPR025192">
    <property type="entry name" value="Succ_DH/fum_Rdtase_N"/>
</dbReference>
<dbReference type="PROSITE" id="PS00198">
    <property type="entry name" value="4FE4S_FER_1"/>
    <property type="match status" value="1"/>
</dbReference>
<evidence type="ECO:0000259" key="19">
    <source>
        <dbReference type="PROSITE" id="PS51085"/>
    </source>
</evidence>
<dbReference type="InterPro" id="IPR017896">
    <property type="entry name" value="4Fe4S_Fe-S-bd"/>
</dbReference>
<feature type="domain" description="4Fe-4S ferredoxin-type" evidence="20">
    <location>
        <begin position="171"/>
        <end position="200"/>
    </location>
</feature>
<comment type="cofactor">
    <cofactor evidence="18">
        <name>[2Fe-2S] cluster</name>
        <dbReference type="ChEBI" id="CHEBI:190135"/>
    </cofactor>
    <text evidence="18">Binds 1 [2Fe-2S] cluster.</text>
</comment>
<keyword evidence="15" id="KW-0472">Membrane</keyword>
<dbReference type="SUPFAM" id="SSF46548">
    <property type="entry name" value="alpha-helical ferredoxin"/>
    <property type="match status" value="1"/>
</dbReference>
<dbReference type="Gene3D" id="1.10.1060.10">
    <property type="entry name" value="Alpha-helical ferredoxin"/>
    <property type="match status" value="1"/>
</dbReference>
<organism evidence="21">
    <name type="scientific">Sulfurovum sp. enrichment culture clone C5</name>
    <dbReference type="NCBI Taxonomy" id="497650"/>
    <lineage>
        <taxon>Bacteria</taxon>
        <taxon>Pseudomonadati</taxon>
        <taxon>Campylobacterota</taxon>
        <taxon>Epsilonproteobacteria</taxon>
        <taxon>Campylobacterales</taxon>
        <taxon>Sulfurovaceae</taxon>
        <taxon>Sulfurovum</taxon>
        <taxon>environmental samples</taxon>
    </lineage>
</organism>
<dbReference type="InterPro" id="IPR036010">
    <property type="entry name" value="2Fe-2S_ferredoxin-like_sf"/>
</dbReference>
<sequence length="231" mass="25545">MNITIKRFDKHKEPQSIEMSYPIFEGLTLLENFLKIKTTIDPTLSFSGVCRSGVCGSCAVMVNGKAKLACSYKPNDGDMIEPLNYHEVQRDLIVDKTKSHKTLSTANAQLHGEARLENSPKVIVQSDCILCDSCYSACPVMAVNSDFLGPFTLTKVYRYTLQSNENKTSIDAIQTNGVWDCTLCGECTLVCPQGIDPKMDIMNLRSISVQSGYSDPNFANMDFGFGGFDFN</sequence>
<dbReference type="GO" id="GO:0006099">
    <property type="term" value="P:tricarboxylic acid cycle"/>
    <property type="evidence" value="ECO:0007669"/>
    <property type="project" value="UniProtKB-KW"/>
</dbReference>
<keyword evidence="9 18" id="KW-0001">2Fe-2S</keyword>
<keyword evidence="4" id="KW-0813">Transport</keyword>
<keyword evidence="7" id="KW-0997">Cell inner membrane</keyword>
<dbReference type="PROSITE" id="PS51379">
    <property type="entry name" value="4FE4S_FER_2"/>
    <property type="match status" value="2"/>
</dbReference>
<evidence type="ECO:0000256" key="12">
    <source>
        <dbReference type="ARBA" id="ARBA00023002"/>
    </source>
</evidence>
<dbReference type="PROSITE" id="PS51085">
    <property type="entry name" value="2FE2S_FER_2"/>
    <property type="match status" value="1"/>
</dbReference>
<protein>
    <recommendedName>
        <fullName evidence="3 18">Fumarate reductase iron-sulfur subunit</fullName>
        <ecNumber evidence="18">1.3.5.1</ecNumber>
    </recommendedName>
</protein>
<evidence type="ECO:0000256" key="7">
    <source>
        <dbReference type="ARBA" id="ARBA00022519"/>
    </source>
</evidence>
<dbReference type="Pfam" id="PF13085">
    <property type="entry name" value="Fer2_3"/>
    <property type="match status" value="1"/>
</dbReference>
<comment type="cofactor">
    <cofactor evidence="18">
        <name>[4Fe-4S] cluster</name>
        <dbReference type="ChEBI" id="CHEBI:49883"/>
    </cofactor>
    <text evidence="18">Binds 1 [4Fe-4S] cluster.</text>
</comment>
<dbReference type="EMBL" id="FAXN01000013">
    <property type="protein sequence ID" value="CUV65031.1"/>
    <property type="molecule type" value="Genomic_DNA"/>
</dbReference>
<keyword evidence="18" id="KW-0003">3Fe-4S</keyword>
<dbReference type="Gene3D" id="3.10.20.30">
    <property type="match status" value="1"/>
</dbReference>
<dbReference type="EC" id="1.3.5.1" evidence="18"/>
<dbReference type="PANTHER" id="PTHR43551">
    <property type="entry name" value="FUMARATE REDUCTASE IRON-SULFUR SUBUNIT"/>
    <property type="match status" value="1"/>
</dbReference>
<evidence type="ECO:0000256" key="13">
    <source>
        <dbReference type="ARBA" id="ARBA00023004"/>
    </source>
</evidence>
<evidence type="ECO:0000256" key="3">
    <source>
        <dbReference type="ARBA" id="ARBA00017261"/>
    </source>
</evidence>
<comment type="catalytic activity">
    <reaction evidence="17">
        <text>a quinone + succinate = fumarate + a quinol</text>
        <dbReference type="Rhea" id="RHEA:40523"/>
        <dbReference type="ChEBI" id="CHEBI:24646"/>
        <dbReference type="ChEBI" id="CHEBI:29806"/>
        <dbReference type="ChEBI" id="CHEBI:30031"/>
        <dbReference type="ChEBI" id="CHEBI:132124"/>
        <dbReference type="EC" id="1.3.5.1"/>
    </reaction>
</comment>
<accession>A0A0S4XL84</accession>
<dbReference type="InterPro" id="IPR006058">
    <property type="entry name" value="2Fe2S_fd_BS"/>
</dbReference>
<keyword evidence="6 18" id="KW-0004">4Fe-4S</keyword>